<dbReference type="PANTHER" id="PTHR24256">
    <property type="entry name" value="TRYPTASE-RELATED"/>
    <property type="match status" value="1"/>
</dbReference>
<feature type="chain" id="PRO_5040424304" description="Peptidase S1 domain-containing protein" evidence="3">
    <location>
        <begin position="27"/>
        <end position="368"/>
    </location>
</feature>
<comment type="similarity">
    <text evidence="2">Belongs to the peptidase S1 family. CLIP subfamily.</text>
</comment>
<keyword evidence="3" id="KW-0732">Signal</keyword>
<dbReference type="GO" id="GO:0006508">
    <property type="term" value="P:proteolysis"/>
    <property type="evidence" value="ECO:0007669"/>
    <property type="project" value="InterPro"/>
</dbReference>
<dbReference type="FunFam" id="2.40.10.10:FF:000068">
    <property type="entry name" value="transmembrane protease serine 2"/>
    <property type="match status" value="1"/>
</dbReference>
<reference evidence="5" key="1">
    <citation type="submission" date="2022-01" db="EMBL/GenBank/DDBJ databases">
        <authorList>
            <person name="King R."/>
        </authorList>
    </citation>
    <scope>NUCLEOTIDE SEQUENCE</scope>
</reference>
<evidence type="ECO:0000256" key="2">
    <source>
        <dbReference type="ARBA" id="ARBA00024195"/>
    </source>
</evidence>
<dbReference type="CDD" id="cd00190">
    <property type="entry name" value="Tryp_SPc"/>
    <property type="match status" value="1"/>
</dbReference>
<evidence type="ECO:0000256" key="1">
    <source>
        <dbReference type="ARBA" id="ARBA00023157"/>
    </source>
</evidence>
<protein>
    <recommendedName>
        <fullName evidence="4">Peptidase S1 domain-containing protein</fullName>
    </recommendedName>
</protein>
<proteinExistence type="inferred from homology"/>
<dbReference type="EMBL" id="OV725080">
    <property type="protein sequence ID" value="CAH1398364.1"/>
    <property type="molecule type" value="Genomic_DNA"/>
</dbReference>
<dbReference type="InterPro" id="IPR051487">
    <property type="entry name" value="Ser/Thr_Proteases_Immune/Dev"/>
</dbReference>
<keyword evidence="1" id="KW-1015">Disulfide bond</keyword>
<accession>A0A9P0MMA2</accession>
<dbReference type="GO" id="GO:0004252">
    <property type="term" value="F:serine-type endopeptidase activity"/>
    <property type="evidence" value="ECO:0007669"/>
    <property type="project" value="InterPro"/>
</dbReference>
<dbReference type="InterPro" id="IPR043504">
    <property type="entry name" value="Peptidase_S1_PA_chymotrypsin"/>
</dbReference>
<dbReference type="InterPro" id="IPR018114">
    <property type="entry name" value="TRYPSIN_HIS"/>
</dbReference>
<feature type="signal peptide" evidence="3">
    <location>
        <begin position="1"/>
        <end position="26"/>
    </location>
</feature>
<evidence type="ECO:0000256" key="3">
    <source>
        <dbReference type="SAM" id="SignalP"/>
    </source>
</evidence>
<dbReference type="PROSITE" id="PS50240">
    <property type="entry name" value="TRYPSIN_DOM"/>
    <property type="match status" value="1"/>
</dbReference>
<dbReference type="InterPro" id="IPR001314">
    <property type="entry name" value="Peptidase_S1A"/>
</dbReference>
<feature type="domain" description="Peptidase S1" evidence="4">
    <location>
        <begin position="99"/>
        <end position="342"/>
    </location>
</feature>
<dbReference type="AlphaFoldDB" id="A0A9P0MMA2"/>
<name>A0A9P0MMA2_NEZVI</name>
<organism evidence="5 6">
    <name type="scientific">Nezara viridula</name>
    <name type="common">Southern green stink bug</name>
    <name type="synonym">Cimex viridulus</name>
    <dbReference type="NCBI Taxonomy" id="85310"/>
    <lineage>
        <taxon>Eukaryota</taxon>
        <taxon>Metazoa</taxon>
        <taxon>Ecdysozoa</taxon>
        <taxon>Arthropoda</taxon>
        <taxon>Hexapoda</taxon>
        <taxon>Insecta</taxon>
        <taxon>Pterygota</taxon>
        <taxon>Neoptera</taxon>
        <taxon>Paraneoptera</taxon>
        <taxon>Hemiptera</taxon>
        <taxon>Heteroptera</taxon>
        <taxon>Panheteroptera</taxon>
        <taxon>Pentatomomorpha</taxon>
        <taxon>Pentatomoidea</taxon>
        <taxon>Pentatomidae</taxon>
        <taxon>Pentatominae</taxon>
        <taxon>Nezara</taxon>
    </lineage>
</organism>
<dbReference type="SMART" id="SM00020">
    <property type="entry name" value="Tryp_SPc"/>
    <property type="match status" value="1"/>
</dbReference>
<keyword evidence="6" id="KW-1185">Reference proteome</keyword>
<dbReference type="PRINTS" id="PR00722">
    <property type="entry name" value="CHYMOTRYPSIN"/>
</dbReference>
<dbReference type="OrthoDB" id="6625995at2759"/>
<dbReference type="PROSITE" id="PS00134">
    <property type="entry name" value="TRYPSIN_HIS"/>
    <property type="match status" value="1"/>
</dbReference>
<evidence type="ECO:0000313" key="5">
    <source>
        <dbReference type="EMBL" id="CAH1398364.1"/>
    </source>
</evidence>
<evidence type="ECO:0000313" key="6">
    <source>
        <dbReference type="Proteomes" id="UP001152798"/>
    </source>
</evidence>
<dbReference type="SUPFAM" id="SSF50494">
    <property type="entry name" value="Trypsin-like serine proteases"/>
    <property type="match status" value="1"/>
</dbReference>
<dbReference type="Proteomes" id="UP001152798">
    <property type="component" value="Chromosome 4"/>
</dbReference>
<dbReference type="InterPro" id="IPR001254">
    <property type="entry name" value="Trypsin_dom"/>
</dbReference>
<dbReference type="InterPro" id="IPR009003">
    <property type="entry name" value="Peptidase_S1_PA"/>
</dbReference>
<dbReference type="Gene3D" id="2.40.10.10">
    <property type="entry name" value="Trypsin-like serine proteases"/>
    <property type="match status" value="1"/>
</dbReference>
<dbReference type="Pfam" id="PF00089">
    <property type="entry name" value="Trypsin"/>
    <property type="match status" value="1"/>
</dbReference>
<sequence length="368" mass="41076">MLFVREITFALVGFCCFVSSVQHCFCIDYNNCTTRNGTVSKNSTEESPQCPEEKVTCCNVSTEEPSVTDSKYLQDGIQEPKASPGEGCGRKRFSTQMNITKDEKPSSKTLFYGEVPWVVAILDKNLNLRCSGTLIYPKVVLTAAHCLRERSISNLFIRAGYYAPGVTNKPQSSQLRRPHKLVYHSGYDEKNFTNDIAIIILDQPMLLNAMVDVICTPEEGKEFIATECILSGFGSYSKNGSLLSIIKKINYTYKSQEYCLKEMKTTGSLQFYHKSNICGLSDEEDGARNGDGGGPLFCPLKDDPNKMVQIGIVSWQAHSKGKVPTAFTSVKHHLPWFQVCAQNRKFPLAFYVSDIKYKFGLVSVCLSV</sequence>
<gene>
    <name evidence="5" type="ORF">NEZAVI_LOCUS8031</name>
</gene>
<evidence type="ECO:0000259" key="4">
    <source>
        <dbReference type="PROSITE" id="PS50240"/>
    </source>
</evidence>